<keyword evidence="3" id="KW-0720">Serine protease</keyword>
<dbReference type="InterPro" id="IPR023828">
    <property type="entry name" value="Peptidase_S8_Ser-AS"/>
</dbReference>
<dbReference type="PROSITE" id="PS51892">
    <property type="entry name" value="SUBTILASE"/>
    <property type="match status" value="1"/>
</dbReference>
<dbReference type="GO" id="GO:0016486">
    <property type="term" value="P:peptide hormone processing"/>
    <property type="evidence" value="ECO:0007669"/>
    <property type="project" value="TreeGrafter"/>
</dbReference>
<comment type="similarity">
    <text evidence="4">Belongs to the peptidase S8 family.</text>
</comment>
<feature type="domain" description="Peptidase S8/S53" evidence="5">
    <location>
        <begin position="3"/>
        <end position="54"/>
    </location>
</feature>
<dbReference type="PANTHER" id="PTHR42884:SF3">
    <property type="entry name" value="FURIN-LIKE PROTEASE 1, ISOFORMS 1_1-X_2"/>
    <property type="match status" value="1"/>
</dbReference>
<evidence type="ECO:0000313" key="7">
    <source>
        <dbReference type="Proteomes" id="UP000037510"/>
    </source>
</evidence>
<dbReference type="GO" id="GO:0000139">
    <property type="term" value="C:Golgi membrane"/>
    <property type="evidence" value="ECO:0007669"/>
    <property type="project" value="TreeGrafter"/>
</dbReference>
<dbReference type="PROSITE" id="PS00137">
    <property type="entry name" value="SUBTILASE_HIS"/>
    <property type="match status" value="1"/>
</dbReference>
<evidence type="ECO:0000256" key="2">
    <source>
        <dbReference type="ARBA" id="ARBA00022801"/>
    </source>
</evidence>
<comment type="caution">
    <text evidence="6">The sequence shown here is derived from an EMBL/GenBank/DDBJ whole genome shotgun (WGS) entry which is preliminary data.</text>
</comment>
<evidence type="ECO:0000259" key="5">
    <source>
        <dbReference type="Pfam" id="PF00082"/>
    </source>
</evidence>
<sequence>MASYDVNSHDNDPQPRYDMIDSNRHGTRCAGEVAATANNSFCAVGVAFGASVGGKHHIYVSMCFDLIDSNRYDTRCAGEVAATANNSFCAVGVAFGASVGGVRMLDGDVTDAVEARSLSLNPQHVDIYSASWGPDDDGKTGRNGKGSIFVWASGNGGREQDNCNCDGYTNSIWTLSISSATERGEVPWYSEMCSSTLAATYSSGSINEQQVITTDLHHSCTTGHTGTSASAPLAAGICALALQANRDLTWRDMQHIGMVRLARSWRTVPPQRRCELAAPRPQRSVPPRSSISLQVRHGAPRALVAHGAAPEEVRARSAQAAALCAASLLHLTTSKT</sequence>
<dbReference type="CDD" id="cd04059">
    <property type="entry name" value="Peptidases_S8_Protein_convertases_Kexins_Furin-like"/>
    <property type="match status" value="1"/>
</dbReference>
<dbReference type="InterPro" id="IPR015500">
    <property type="entry name" value="Peptidase_S8_subtilisin-rel"/>
</dbReference>
<evidence type="ECO:0000256" key="1">
    <source>
        <dbReference type="ARBA" id="ARBA00022670"/>
    </source>
</evidence>
<dbReference type="Pfam" id="PF00082">
    <property type="entry name" value="Peptidase_S8"/>
    <property type="match status" value="2"/>
</dbReference>
<keyword evidence="2" id="KW-0378">Hydrolase</keyword>
<evidence type="ECO:0000256" key="3">
    <source>
        <dbReference type="ARBA" id="ARBA00022825"/>
    </source>
</evidence>
<dbReference type="GO" id="GO:0005802">
    <property type="term" value="C:trans-Golgi network"/>
    <property type="evidence" value="ECO:0007669"/>
    <property type="project" value="TreeGrafter"/>
</dbReference>
<feature type="domain" description="Peptidase S8/S53" evidence="5">
    <location>
        <begin position="74"/>
        <end position="256"/>
    </location>
</feature>
<dbReference type="STRING" id="104452.A0A0L7LQI8"/>
<evidence type="ECO:0000256" key="4">
    <source>
        <dbReference type="PROSITE-ProRule" id="PRU01240"/>
    </source>
</evidence>
<dbReference type="InterPro" id="IPR022398">
    <property type="entry name" value="Peptidase_S8_His-AS"/>
</dbReference>
<proteinExistence type="inferred from homology"/>
<organism evidence="6 7">
    <name type="scientific">Operophtera brumata</name>
    <name type="common">Winter moth</name>
    <name type="synonym">Phalaena brumata</name>
    <dbReference type="NCBI Taxonomy" id="104452"/>
    <lineage>
        <taxon>Eukaryota</taxon>
        <taxon>Metazoa</taxon>
        <taxon>Ecdysozoa</taxon>
        <taxon>Arthropoda</taxon>
        <taxon>Hexapoda</taxon>
        <taxon>Insecta</taxon>
        <taxon>Pterygota</taxon>
        <taxon>Neoptera</taxon>
        <taxon>Endopterygota</taxon>
        <taxon>Lepidoptera</taxon>
        <taxon>Glossata</taxon>
        <taxon>Ditrysia</taxon>
        <taxon>Geometroidea</taxon>
        <taxon>Geometridae</taxon>
        <taxon>Larentiinae</taxon>
        <taxon>Operophtera</taxon>
    </lineage>
</organism>
<reference evidence="6 7" key="1">
    <citation type="journal article" date="2015" name="Genome Biol. Evol.">
        <title>The genome of winter moth (Operophtera brumata) provides a genomic perspective on sexual dimorphism and phenology.</title>
        <authorList>
            <person name="Derks M.F."/>
            <person name="Smit S."/>
            <person name="Salis L."/>
            <person name="Schijlen E."/>
            <person name="Bossers A."/>
            <person name="Mateman C."/>
            <person name="Pijl A.S."/>
            <person name="de Ridder D."/>
            <person name="Groenen M.A."/>
            <person name="Visser M.E."/>
            <person name="Megens H.J."/>
        </authorList>
    </citation>
    <scope>NUCLEOTIDE SEQUENCE [LARGE SCALE GENOMIC DNA]</scope>
    <source>
        <strain evidence="6">WM2013NL</strain>
        <tissue evidence="6">Head and thorax</tissue>
    </source>
</reference>
<dbReference type="InterPro" id="IPR000209">
    <property type="entry name" value="Peptidase_S8/S53_dom"/>
</dbReference>
<dbReference type="PRINTS" id="PR00723">
    <property type="entry name" value="SUBTILISIN"/>
</dbReference>
<dbReference type="AlphaFoldDB" id="A0A0L7LQI8"/>
<gene>
    <name evidence="6" type="ORF">OBRU01_02817</name>
</gene>
<name>A0A0L7LQI8_OPEBR</name>
<dbReference type="SUPFAM" id="SSF52743">
    <property type="entry name" value="Subtilisin-like"/>
    <property type="match status" value="2"/>
</dbReference>
<dbReference type="GO" id="GO:0004252">
    <property type="term" value="F:serine-type endopeptidase activity"/>
    <property type="evidence" value="ECO:0007669"/>
    <property type="project" value="InterPro"/>
</dbReference>
<dbReference type="Gene3D" id="3.40.50.200">
    <property type="entry name" value="Peptidase S8/S53 domain"/>
    <property type="match status" value="2"/>
</dbReference>
<dbReference type="Proteomes" id="UP000037510">
    <property type="component" value="Unassembled WGS sequence"/>
</dbReference>
<protein>
    <submittedName>
        <fullName evidence="6">Furin-like convetase</fullName>
    </submittedName>
</protein>
<evidence type="ECO:0000313" key="6">
    <source>
        <dbReference type="EMBL" id="KOB77664.1"/>
    </source>
</evidence>
<keyword evidence="7" id="KW-1185">Reference proteome</keyword>
<dbReference type="InterPro" id="IPR036852">
    <property type="entry name" value="Peptidase_S8/S53_dom_sf"/>
</dbReference>
<accession>A0A0L7LQI8</accession>
<dbReference type="EMBL" id="JTDY01000331">
    <property type="protein sequence ID" value="KOB77664.1"/>
    <property type="molecule type" value="Genomic_DNA"/>
</dbReference>
<dbReference type="InterPro" id="IPR034182">
    <property type="entry name" value="Kexin/furin"/>
</dbReference>
<dbReference type="PROSITE" id="PS00138">
    <property type="entry name" value="SUBTILASE_SER"/>
    <property type="match status" value="1"/>
</dbReference>
<keyword evidence="1" id="KW-0645">Protease</keyword>
<comment type="caution">
    <text evidence="4">Lacks conserved residue(s) required for the propagation of feature annotation.</text>
</comment>
<dbReference type="PANTHER" id="PTHR42884">
    <property type="entry name" value="PROPROTEIN CONVERTASE SUBTILISIN/KEXIN-RELATED"/>
    <property type="match status" value="1"/>
</dbReference>